<organism evidence="9 10">
    <name type="scientific">Armillaria solidipes</name>
    <dbReference type="NCBI Taxonomy" id="1076256"/>
    <lineage>
        <taxon>Eukaryota</taxon>
        <taxon>Fungi</taxon>
        <taxon>Dikarya</taxon>
        <taxon>Basidiomycota</taxon>
        <taxon>Agaricomycotina</taxon>
        <taxon>Agaricomycetes</taxon>
        <taxon>Agaricomycetidae</taxon>
        <taxon>Agaricales</taxon>
        <taxon>Marasmiineae</taxon>
        <taxon>Physalacriaceae</taxon>
        <taxon>Armillaria</taxon>
    </lineage>
</organism>
<evidence type="ECO:0000256" key="5">
    <source>
        <dbReference type="ARBA" id="ARBA00023242"/>
    </source>
</evidence>
<keyword evidence="2 7" id="KW-0812">Transmembrane</keyword>
<dbReference type="PANTHER" id="PTHR28538">
    <property type="entry name" value="INTEGRAL INNER NUCLEAR MEMBRANE PROTEIN IMA1"/>
    <property type="match status" value="1"/>
</dbReference>
<dbReference type="GO" id="GO:0005637">
    <property type="term" value="C:nuclear inner membrane"/>
    <property type="evidence" value="ECO:0007669"/>
    <property type="project" value="UniProtKB-SubCell"/>
</dbReference>
<dbReference type="AlphaFoldDB" id="A0A2H3CDV6"/>
<dbReference type="GO" id="GO:0034992">
    <property type="term" value="C:microtubule organizing center attachment site"/>
    <property type="evidence" value="ECO:0007669"/>
    <property type="project" value="TreeGrafter"/>
</dbReference>
<keyword evidence="3 7" id="KW-1133">Transmembrane helix</keyword>
<comment type="subcellular location">
    <subcellularLocation>
        <location evidence="1">Nucleus inner membrane</location>
        <topology evidence="1">Multi-pass membrane protein</topology>
    </subcellularLocation>
</comment>
<proteinExistence type="predicted"/>
<evidence type="ECO:0000256" key="2">
    <source>
        <dbReference type="ARBA" id="ARBA00022692"/>
    </source>
</evidence>
<keyword evidence="10" id="KW-1185">Reference proteome</keyword>
<feature type="transmembrane region" description="Helical" evidence="7">
    <location>
        <begin position="479"/>
        <end position="499"/>
    </location>
</feature>
<keyword evidence="4 7" id="KW-0472">Membrane</keyword>
<accession>A0A2H3CDV6</accession>
<dbReference type="GO" id="GO:0071765">
    <property type="term" value="P:nuclear inner membrane organization"/>
    <property type="evidence" value="ECO:0007669"/>
    <property type="project" value="InterPro"/>
</dbReference>
<feature type="domain" description="Ima1 N-terminal" evidence="8">
    <location>
        <begin position="8"/>
        <end position="136"/>
    </location>
</feature>
<feature type="transmembrane region" description="Helical" evidence="7">
    <location>
        <begin position="304"/>
        <end position="324"/>
    </location>
</feature>
<dbReference type="InterPro" id="IPR042321">
    <property type="entry name" value="Ima1"/>
</dbReference>
<dbReference type="Proteomes" id="UP000218334">
    <property type="component" value="Unassembled WGS sequence"/>
</dbReference>
<evidence type="ECO:0000256" key="6">
    <source>
        <dbReference type="SAM" id="MobiDB-lite"/>
    </source>
</evidence>
<gene>
    <name evidence="9" type="ORF">ARMSODRAFT_904125</name>
</gene>
<evidence type="ECO:0000259" key="8">
    <source>
        <dbReference type="Pfam" id="PF09779"/>
    </source>
</evidence>
<dbReference type="STRING" id="1076256.A0A2H3CDV6"/>
<feature type="transmembrane region" description="Helical" evidence="7">
    <location>
        <begin position="261"/>
        <end position="284"/>
    </location>
</feature>
<name>A0A2H3CDV6_9AGAR</name>
<sequence>MFHRRNSVQCFFCNTPTALPRDPRNFRCNNCGCWNRYDAKGEILSSEPAMHDESLNLRSFSKRASPNKERLPTMYGKGPFCHTCQTNQMLLMNLLSNYLPDPDNPDYERRVEMLPEYKESLHIRYPPVCANCLPSVEDEIQTKNKMARVNALGGFLKDTKGKEQARRVLAPELAKEKLTLEMLIWRCRGCLWGASLLTAVIGYSTPLLNLPVPLSNILGPPVLPIMALLSIFWAFWDPTYSSLQRARREGRNVRIQGKKNYITLQMATWISRIFTSISLTIAWYMPPSNYLHLLETPISSRARAYYMISLILELFVFISSCFVLRLQQPPAIRLLELNQLPSRAATPNPKASHSNTPLTPPIVNDNDLFASLTLSSKPVIAKPPIFGFPSLGPSAPHSTAHQPEPDVDEMDWTPTNGLREKPQTYDDSSFLRPQKFFPPENPTGLESLFESTRLVDDVTMNEPASEGIPTRSSIAITHMWSWGWVYLLSTLPFAGAVLFQRLYGRRYSGPALASEVTPLFSIHDVPSID</sequence>
<dbReference type="GO" id="GO:0044732">
    <property type="term" value="C:mitotic spindle pole body"/>
    <property type="evidence" value="ECO:0007669"/>
    <property type="project" value="TreeGrafter"/>
</dbReference>
<dbReference type="PANTHER" id="PTHR28538:SF1">
    <property type="entry name" value="INTEGRAL INNER NUCLEAR MEMBRANE PROTEIN IMA1"/>
    <property type="match status" value="1"/>
</dbReference>
<evidence type="ECO:0000256" key="1">
    <source>
        <dbReference type="ARBA" id="ARBA00004473"/>
    </source>
</evidence>
<dbReference type="GO" id="GO:0034506">
    <property type="term" value="C:chromosome, centromeric core domain"/>
    <property type="evidence" value="ECO:0007669"/>
    <property type="project" value="TreeGrafter"/>
</dbReference>
<reference evidence="10" key="1">
    <citation type="journal article" date="2017" name="Nat. Ecol. Evol.">
        <title>Genome expansion and lineage-specific genetic innovations in the forest pathogenic fungi Armillaria.</title>
        <authorList>
            <person name="Sipos G."/>
            <person name="Prasanna A.N."/>
            <person name="Walter M.C."/>
            <person name="O'Connor E."/>
            <person name="Balint B."/>
            <person name="Krizsan K."/>
            <person name="Kiss B."/>
            <person name="Hess J."/>
            <person name="Varga T."/>
            <person name="Slot J."/>
            <person name="Riley R."/>
            <person name="Boka B."/>
            <person name="Rigling D."/>
            <person name="Barry K."/>
            <person name="Lee J."/>
            <person name="Mihaltcheva S."/>
            <person name="LaButti K."/>
            <person name="Lipzen A."/>
            <person name="Waldron R."/>
            <person name="Moloney N.M."/>
            <person name="Sperisen C."/>
            <person name="Kredics L."/>
            <person name="Vagvoelgyi C."/>
            <person name="Patrignani A."/>
            <person name="Fitzpatrick D."/>
            <person name="Nagy I."/>
            <person name="Doyle S."/>
            <person name="Anderson J.B."/>
            <person name="Grigoriev I.V."/>
            <person name="Gueldener U."/>
            <person name="Muensterkoetter M."/>
            <person name="Nagy L.G."/>
        </authorList>
    </citation>
    <scope>NUCLEOTIDE SEQUENCE [LARGE SCALE GENOMIC DNA]</scope>
    <source>
        <strain evidence="10">28-4</strain>
    </source>
</reference>
<feature type="transmembrane region" description="Helical" evidence="7">
    <location>
        <begin position="183"/>
        <end position="202"/>
    </location>
</feature>
<feature type="region of interest" description="Disordered" evidence="6">
    <location>
        <begin position="392"/>
        <end position="417"/>
    </location>
</feature>
<evidence type="ECO:0000256" key="7">
    <source>
        <dbReference type="SAM" id="Phobius"/>
    </source>
</evidence>
<feature type="transmembrane region" description="Helical" evidence="7">
    <location>
        <begin position="222"/>
        <end position="240"/>
    </location>
</feature>
<dbReference type="Pfam" id="PF09779">
    <property type="entry name" value="Ima1_N"/>
    <property type="match status" value="1"/>
</dbReference>
<evidence type="ECO:0000256" key="4">
    <source>
        <dbReference type="ARBA" id="ARBA00023136"/>
    </source>
</evidence>
<keyword evidence="5" id="KW-0539">Nucleus</keyword>
<dbReference type="EMBL" id="KZ293416">
    <property type="protein sequence ID" value="PBK77402.1"/>
    <property type="molecule type" value="Genomic_DNA"/>
</dbReference>
<evidence type="ECO:0000256" key="3">
    <source>
        <dbReference type="ARBA" id="ARBA00022989"/>
    </source>
</evidence>
<evidence type="ECO:0000313" key="9">
    <source>
        <dbReference type="EMBL" id="PBK77402.1"/>
    </source>
</evidence>
<dbReference type="InterPro" id="IPR018617">
    <property type="entry name" value="Ima1_N"/>
</dbReference>
<evidence type="ECO:0000313" key="10">
    <source>
        <dbReference type="Proteomes" id="UP000218334"/>
    </source>
</evidence>
<protein>
    <recommendedName>
        <fullName evidence="8">Ima1 N-terminal domain-containing protein</fullName>
    </recommendedName>
</protein>